<dbReference type="PANTHER" id="PTHR35585:SF1">
    <property type="entry name" value="HHE DOMAIN PROTEIN (AFU_ORTHOLOGUE AFUA_4G00730)"/>
    <property type="match status" value="1"/>
</dbReference>
<comment type="caution">
    <text evidence="3">The sequence shown here is derived from an EMBL/GenBank/DDBJ whole genome shotgun (WGS) entry which is preliminary data.</text>
</comment>
<dbReference type="Proteomes" id="UP000651050">
    <property type="component" value="Unassembled WGS sequence"/>
</dbReference>
<dbReference type="AlphaFoldDB" id="A0A931H8F3"/>
<dbReference type="Gene3D" id="1.20.120.520">
    <property type="entry name" value="nmb1532 protein domain like"/>
    <property type="match status" value="1"/>
</dbReference>
<keyword evidence="4" id="KW-1185">Reference proteome</keyword>
<evidence type="ECO:0000313" key="3">
    <source>
        <dbReference type="EMBL" id="MBG9390636.1"/>
    </source>
</evidence>
<feature type="region of interest" description="Disordered" evidence="1">
    <location>
        <begin position="148"/>
        <end position="174"/>
    </location>
</feature>
<dbReference type="Pfam" id="PF01814">
    <property type="entry name" value="Hemerythrin"/>
    <property type="match status" value="1"/>
</dbReference>
<evidence type="ECO:0000313" key="4">
    <source>
        <dbReference type="Proteomes" id="UP000651050"/>
    </source>
</evidence>
<dbReference type="EMBL" id="JADWYS010000001">
    <property type="protein sequence ID" value="MBG9390636.1"/>
    <property type="molecule type" value="Genomic_DNA"/>
</dbReference>
<dbReference type="PANTHER" id="PTHR35585">
    <property type="entry name" value="HHE DOMAIN PROTEIN (AFU_ORTHOLOGUE AFUA_4G00730)"/>
    <property type="match status" value="1"/>
</dbReference>
<gene>
    <name evidence="3" type="ORF">I5803_21575</name>
</gene>
<accession>A0A931H8F3</accession>
<sequence length="174" mass="19447">MKQQPAYEDAIDLLDADHKLVKKLFIDFGALVEDDAPPQFKQLVAAKICRELTIHAQVEEEIFYPAVREAIGDEALMDEAEAEHAQAKELIAKIEGMEADDEGFDDAVKSLGEMIDEHVHEEREQIFLKAKYADLDLRGMVPDLVARKKALQPGKPAPSRAKKTTRASAKKEHA</sequence>
<proteinExistence type="predicted"/>
<dbReference type="CDD" id="cd12108">
    <property type="entry name" value="Hr-like"/>
    <property type="match status" value="1"/>
</dbReference>
<reference evidence="3" key="1">
    <citation type="submission" date="2020-11" db="EMBL/GenBank/DDBJ databases">
        <title>Bacterial whole genome sequence for Caenimonas sp. DR4.4.</title>
        <authorList>
            <person name="Le V."/>
            <person name="Ko S.-R."/>
            <person name="Ahn C.-Y."/>
            <person name="Oh H.-M."/>
        </authorList>
    </citation>
    <scope>NUCLEOTIDE SEQUENCE</scope>
    <source>
        <strain evidence="3">DR4.4</strain>
    </source>
</reference>
<organism evidence="3 4">
    <name type="scientific">Caenimonas aquaedulcis</name>
    <dbReference type="NCBI Taxonomy" id="2793270"/>
    <lineage>
        <taxon>Bacteria</taxon>
        <taxon>Pseudomonadati</taxon>
        <taxon>Pseudomonadota</taxon>
        <taxon>Betaproteobacteria</taxon>
        <taxon>Burkholderiales</taxon>
        <taxon>Comamonadaceae</taxon>
        <taxon>Caenimonas</taxon>
    </lineage>
</organism>
<name>A0A931H8F3_9BURK</name>
<evidence type="ECO:0000256" key="1">
    <source>
        <dbReference type="SAM" id="MobiDB-lite"/>
    </source>
</evidence>
<dbReference type="InterPro" id="IPR012312">
    <property type="entry name" value="Hemerythrin-like"/>
</dbReference>
<protein>
    <submittedName>
        <fullName evidence="3">Hemerythrin domain-containing protein</fullName>
    </submittedName>
</protein>
<dbReference type="RefSeq" id="WP_196988365.1">
    <property type="nucleotide sequence ID" value="NZ_JADWYS010000001.1"/>
</dbReference>
<feature type="domain" description="Hemerythrin-like" evidence="2">
    <location>
        <begin position="10"/>
        <end position="127"/>
    </location>
</feature>
<evidence type="ECO:0000259" key="2">
    <source>
        <dbReference type="Pfam" id="PF01814"/>
    </source>
</evidence>